<evidence type="ECO:0000313" key="2">
    <source>
        <dbReference type="EMBL" id="CAB3223910.1"/>
    </source>
</evidence>
<comment type="caution">
    <text evidence="2">The sequence shown here is derived from an EMBL/GenBank/DDBJ whole genome shotgun (WGS) entry which is preliminary data.</text>
</comment>
<dbReference type="EMBL" id="CADEBD010000171">
    <property type="protein sequence ID" value="CAB3223910.1"/>
    <property type="molecule type" value="Genomic_DNA"/>
</dbReference>
<accession>A0A8S0Z0K4</accession>
<feature type="signal peptide" evidence="1">
    <location>
        <begin position="1"/>
        <end position="23"/>
    </location>
</feature>
<evidence type="ECO:0000256" key="1">
    <source>
        <dbReference type="SAM" id="SignalP"/>
    </source>
</evidence>
<keyword evidence="1" id="KW-0732">Signal</keyword>
<feature type="chain" id="PRO_5035925519" evidence="1">
    <location>
        <begin position="24"/>
        <end position="342"/>
    </location>
</feature>
<name>A0A8S0Z0K4_ARCPL</name>
<organism evidence="2 3">
    <name type="scientific">Arctia plantaginis</name>
    <name type="common">Wood tiger moth</name>
    <name type="synonym">Phalaena plantaginis</name>
    <dbReference type="NCBI Taxonomy" id="874455"/>
    <lineage>
        <taxon>Eukaryota</taxon>
        <taxon>Metazoa</taxon>
        <taxon>Ecdysozoa</taxon>
        <taxon>Arthropoda</taxon>
        <taxon>Hexapoda</taxon>
        <taxon>Insecta</taxon>
        <taxon>Pterygota</taxon>
        <taxon>Neoptera</taxon>
        <taxon>Endopterygota</taxon>
        <taxon>Lepidoptera</taxon>
        <taxon>Glossata</taxon>
        <taxon>Ditrysia</taxon>
        <taxon>Noctuoidea</taxon>
        <taxon>Erebidae</taxon>
        <taxon>Arctiinae</taxon>
        <taxon>Arctia</taxon>
    </lineage>
</organism>
<dbReference type="AlphaFoldDB" id="A0A8S0Z0K4"/>
<dbReference type="Proteomes" id="UP000494256">
    <property type="component" value="Unassembled WGS sequence"/>
</dbReference>
<evidence type="ECO:0000313" key="3">
    <source>
        <dbReference type="Proteomes" id="UP000494256"/>
    </source>
</evidence>
<protein>
    <submittedName>
        <fullName evidence="2">Uncharacterized protein</fullName>
    </submittedName>
</protein>
<proteinExistence type="predicted"/>
<reference evidence="2 3" key="1">
    <citation type="submission" date="2020-04" db="EMBL/GenBank/DDBJ databases">
        <authorList>
            <person name="Wallbank WR R."/>
            <person name="Pardo Diaz C."/>
            <person name="Kozak K."/>
            <person name="Martin S."/>
            <person name="Jiggins C."/>
            <person name="Moest M."/>
            <person name="Warren A I."/>
            <person name="Byers J.R.P. K."/>
            <person name="Montejo-Kovacevich G."/>
            <person name="Yen C E."/>
        </authorList>
    </citation>
    <scope>NUCLEOTIDE SEQUENCE [LARGE SCALE GENOMIC DNA]</scope>
</reference>
<sequence>MEIIYSLPYMALISMLFAYFTCAEGNTRKTETETRIPVLLEWEESNETVLFYPDNITNSDQNDPFCDRIVAITLFEAQPDGSPYINIAIGVLLDESRILTSFNPFREMIKNKNEMAKIKFTFMSSRKSYMSASNSNVEYYGTFTRTIGCVRSVIPMKDDEILFDQWHDPNQKHSPVHDLLVLGTNSPVKLGDLGNKTVGVDDENRKTDIVEAGPIITKFGSVSTYPDQELKLISLGLTSYEPISVYKTIEFAIIDQSYLVDCNFWLPKSWGYFICMRNNPKFTGFASSAMLFSNETLIAIGSFTIWRGAVSVLVFTDVRPYARLINNTCTENDAAILSKAHG</sequence>
<dbReference type="OrthoDB" id="5771769at2759"/>
<gene>
    <name evidence="2" type="ORF">APLA_LOCUS1620</name>
</gene>